<evidence type="ECO:0000313" key="1">
    <source>
        <dbReference type="EMBL" id="AIS52566.1"/>
    </source>
</evidence>
<dbReference type="KEGG" id="tki:TKV_c13950"/>
<dbReference type="eggNOG" id="COG1399">
    <property type="taxonomic scope" value="Bacteria"/>
</dbReference>
<sequence>MKIDLSKIKGQLGRSISVDYVEDVESIEFKGNEYKVVTPLHVNGTITARKEGLFAELDIVGSIKAICDRCLEEFIYDLNLKLREYVEEAIDEKIDDSFYENFDLTTFVVHFLILSLPMKFLCSEDCKGLCPICGTNLNHGSCNCKRSEIDPRLEVLTKLLQ</sequence>
<dbReference type="Pfam" id="PF02620">
    <property type="entry name" value="YceD"/>
    <property type="match status" value="1"/>
</dbReference>
<dbReference type="PANTHER" id="PTHR34374">
    <property type="entry name" value="LARGE RIBOSOMAL RNA SUBUNIT ACCUMULATION PROTEIN YCED HOMOLOG 1, CHLOROPLASTIC"/>
    <property type="match status" value="1"/>
</dbReference>
<protein>
    <recommendedName>
        <fullName evidence="3">Metal-binding protein</fullName>
    </recommendedName>
</protein>
<dbReference type="PANTHER" id="PTHR34374:SF1">
    <property type="entry name" value="LARGE RIBOSOMAL RNA SUBUNIT ACCUMULATION PROTEIN YCED HOMOLOG 1, CHLOROPLASTIC"/>
    <property type="match status" value="1"/>
</dbReference>
<dbReference type="RefSeq" id="WP_049685299.1">
    <property type="nucleotide sequence ID" value="NZ_CP009170.1"/>
</dbReference>
<accession>A0A097ARW5</accession>
<dbReference type="OrthoDB" id="9790372at2"/>
<dbReference type="Proteomes" id="UP000029669">
    <property type="component" value="Chromosome"/>
</dbReference>
<proteinExistence type="predicted"/>
<name>A0A097ARW5_THEKI</name>
<evidence type="ECO:0000313" key="2">
    <source>
        <dbReference type="Proteomes" id="UP000029669"/>
    </source>
</evidence>
<dbReference type="AlphaFoldDB" id="A0A097ARW5"/>
<dbReference type="EMBL" id="CP009170">
    <property type="protein sequence ID" value="AIS52566.1"/>
    <property type="molecule type" value="Genomic_DNA"/>
</dbReference>
<dbReference type="STRING" id="2325.TKV_c13950"/>
<dbReference type="InterPro" id="IPR003772">
    <property type="entry name" value="YceD"/>
</dbReference>
<evidence type="ECO:0008006" key="3">
    <source>
        <dbReference type="Google" id="ProtNLM"/>
    </source>
</evidence>
<keyword evidence="2" id="KW-1185">Reference proteome</keyword>
<dbReference type="HOGENOM" id="CLU_100236_1_1_9"/>
<organism evidence="1 2">
    <name type="scientific">Thermoanaerobacter kivui</name>
    <name type="common">Acetogenium kivui</name>
    <dbReference type="NCBI Taxonomy" id="2325"/>
    <lineage>
        <taxon>Bacteria</taxon>
        <taxon>Bacillati</taxon>
        <taxon>Bacillota</taxon>
        <taxon>Clostridia</taxon>
        <taxon>Thermoanaerobacterales</taxon>
        <taxon>Thermoanaerobacteraceae</taxon>
        <taxon>Thermoanaerobacter</taxon>
    </lineage>
</organism>
<reference evidence="2" key="1">
    <citation type="journal article" date="2015" name="Genome Announc.">
        <title>Whole-Genome Sequences of 80 Environmental and Clinical Isolates of Burkholderia pseudomallei.</title>
        <authorList>
            <person name="Johnson S.L."/>
            <person name="Baker A.L."/>
            <person name="Chain P.S."/>
            <person name="Currie B.J."/>
            <person name="Daligault H.E."/>
            <person name="Davenport K.W."/>
            <person name="Davis C.B."/>
            <person name="Inglis T.J."/>
            <person name="Kaestli M."/>
            <person name="Koren S."/>
            <person name="Mayo M."/>
            <person name="Merritt A.J."/>
            <person name="Price E.P."/>
            <person name="Sarovich D.S."/>
            <person name="Warner J."/>
            <person name="Rosovitz M.J."/>
        </authorList>
    </citation>
    <scope>NUCLEOTIDE SEQUENCE [LARGE SCALE GENOMIC DNA]</scope>
    <source>
        <strain evidence="2">DSM 2030</strain>
    </source>
</reference>
<gene>
    <name evidence="1" type="ORF">TKV_c13950</name>
</gene>